<evidence type="ECO:0000313" key="2">
    <source>
        <dbReference type="Proteomes" id="UP001434883"/>
    </source>
</evidence>
<comment type="caution">
    <text evidence="1">The sequence shown here is derived from an EMBL/GenBank/DDBJ whole genome shotgun (WGS) entry which is preliminary data.</text>
</comment>
<organism evidence="1 2">
    <name type="scientific">Xenoophorus captivus</name>
    <dbReference type="NCBI Taxonomy" id="1517983"/>
    <lineage>
        <taxon>Eukaryota</taxon>
        <taxon>Metazoa</taxon>
        <taxon>Chordata</taxon>
        <taxon>Craniata</taxon>
        <taxon>Vertebrata</taxon>
        <taxon>Euteleostomi</taxon>
        <taxon>Actinopterygii</taxon>
        <taxon>Neopterygii</taxon>
        <taxon>Teleostei</taxon>
        <taxon>Neoteleostei</taxon>
        <taxon>Acanthomorphata</taxon>
        <taxon>Ovalentaria</taxon>
        <taxon>Atherinomorphae</taxon>
        <taxon>Cyprinodontiformes</taxon>
        <taxon>Goodeidae</taxon>
        <taxon>Xenoophorus</taxon>
    </lineage>
</organism>
<sequence length="108" mass="12628">MRAAVLSHQNDLFNKRIYTIKLENVALSLEIYYVSICEPQDKNTNPHTGENGSLKSRRICRNSSHGVRWIEESITSVVREVIDLLKLHMNNDCAWKYEKCLKYMCEHS</sequence>
<dbReference type="Proteomes" id="UP001434883">
    <property type="component" value="Unassembled WGS sequence"/>
</dbReference>
<name>A0ABV0RTM6_9TELE</name>
<dbReference type="EMBL" id="JAHRIN010058965">
    <property type="protein sequence ID" value="MEQ2211516.1"/>
    <property type="molecule type" value="Genomic_DNA"/>
</dbReference>
<evidence type="ECO:0000313" key="1">
    <source>
        <dbReference type="EMBL" id="MEQ2211516.1"/>
    </source>
</evidence>
<reference evidence="1 2" key="1">
    <citation type="submission" date="2021-06" db="EMBL/GenBank/DDBJ databases">
        <authorList>
            <person name="Palmer J.M."/>
        </authorList>
    </citation>
    <scope>NUCLEOTIDE SEQUENCE [LARGE SCALE GENOMIC DNA]</scope>
    <source>
        <strain evidence="1 2">XC_2019</strain>
        <tissue evidence="1">Muscle</tissue>
    </source>
</reference>
<keyword evidence="2" id="KW-1185">Reference proteome</keyword>
<gene>
    <name evidence="1" type="ORF">XENOCAPTIV_004656</name>
</gene>
<protein>
    <submittedName>
        <fullName evidence="1">Uncharacterized protein</fullName>
    </submittedName>
</protein>
<proteinExistence type="predicted"/>
<accession>A0ABV0RTM6</accession>